<reference evidence="9 10" key="1">
    <citation type="submission" date="2014-02" db="EMBL/GenBank/DDBJ databases">
        <title>Transposable element dynamics among asymbiotic and ectomycorrhizal Amanita fungi.</title>
        <authorList>
            <consortium name="DOE Joint Genome Institute"/>
            <person name="Hess J."/>
            <person name="Skrede I."/>
            <person name="Wolfe B."/>
            <person name="LaButti K."/>
            <person name="Ohm R.A."/>
            <person name="Grigoriev I.V."/>
            <person name="Pringle A."/>
        </authorList>
    </citation>
    <scope>NUCLEOTIDE SEQUENCE [LARGE SCALE GENOMIC DNA]</scope>
    <source>
        <strain evidence="9 10">SKay4041</strain>
    </source>
</reference>
<evidence type="ECO:0000256" key="5">
    <source>
        <dbReference type="PIRNR" id="PIRNR000915"/>
    </source>
</evidence>
<dbReference type="STRING" id="703135.A0A2A9NIR7"/>
<sequence>MSATPSRLTTIRDFTILLDKYDTWMFDCDGVLWRGSEIIEGVIEVLHILRCRRKKIIFVTNNAAKSRKSYKSKFDKLGLEVHVDEIYGSAHAAAVYLSSVVKLPKSKKVYVIGMKGLEEELEEEGVSYLGGTDPHDNTLHPFSLDEFHLDPDVAAVVCGLDMSINYTKIAKAFQYLTRNSGCQFIAANEDSTYPASNGILPGAGAVMAPLRHMLGRDPICTGKPSAIMLDCIKAKVKFDPKRTLMVGDRLNTDIEFGHNGGLSTLLVLTGVTSESDISGPNASPTIPDFVVTSLGDLRILDREVA</sequence>
<evidence type="ECO:0000256" key="3">
    <source>
        <dbReference type="ARBA" id="ARBA00066659"/>
    </source>
</evidence>
<dbReference type="EC" id="3.1.3.41" evidence="3 5"/>
<dbReference type="InterPro" id="IPR023214">
    <property type="entry name" value="HAD_sf"/>
</dbReference>
<dbReference type="InterPro" id="IPR036412">
    <property type="entry name" value="HAD-like_sf"/>
</dbReference>
<proteinExistence type="predicted"/>
<evidence type="ECO:0000256" key="7">
    <source>
        <dbReference type="PIRSR" id="PIRSR000915-2"/>
    </source>
</evidence>
<evidence type="ECO:0000256" key="1">
    <source>
        <dbReference type="ARBA" id="ARBA00022801"/>
    </source>
</evidence>
<dbReference type="SUPFAM" id="SSF56784">
    <property type="entry name" value="HAD-like"/>
    <property type="match status" value="1"/>
</dbReference>
<keyword evidence="8" id="KW-0479">Metal-binding</keyword>
<protein>
    <recommendedName>
        <fullName evidence="4 5">4-nitrophenylphosphatase</fullName>
        <shortName evidence="5">PNPPase</shortName>
        <ecNumber evidence="3 5">3.1.3.41</ecNumber>
    </recommendedName>
</protein>
<comment type="cofactor">
    <cofactor evidence="8">
        <name>Mg(2+)</name>
        <dbReference type="ChEBI" id="CHEBI:18420"/>
    </cofactor>
    <text evidence="8">Divalent metal ions. Mg(2+) is the most effective.</text>
</comment>
<feature type="binding site" evidence="8">
    <location>
        <position position="27"/>
    </location>
    <ligand>
        <name>Mg(2+)</name>
        <dbReference type="ChEBI" id="CHEBI:18420"/>
    </ligand>
</feature>
<feature type="binding site" evidence="8">
    <location>
        <position position="248"/>
    </location>
    <ligand>
        <name>Mg(2+)</name>
        <dbReference type="ChEBI" id="CHEBI:18420"/>
    </ligand>
</feature>
<dbReference type="EMBL" id="KZ302102">
    <property type="protein sequence ID" value="PFH47600.1"/>
    <property type="molecule type" value="Genomic_DNA"/>
</dbReference>
<evidence type="ECO:0000256" key="6">
    <source>
        <dbReference type="PIRSR" id="PIRSR000915-1"/>
    </source>
</evidence>
<dbReference type="OrthoDB" id="413953at2759"/>
<dbReference type="Pfam" id="PF13242">
    <property type="entry name" value="Hydrolase_like"/>
    <property type="match status" value="1"/>
</dbReference>
<feature type="binding site" evidence="8">
    <location>
        <position position="29"/>
    </location>
    <ligand>
        <name>Mg(2+)</name>
        <dbReference type="ChEBI" id="CHEBI:18420"/>
    </ligand>
</feature>
<keyword evidence="10" id="KW-1185">Reference proteome</keyword>
<dbReference type="GO" id="GO:0004035">
    <property type="term" value="F:alkaline phosphatase activity"/>
    <property type="evidence" value="ECO:0007669"/>
    <property type="project" value="TreeGrafter"/>
</dbReference>
<evidence type="ECO:0000313" key="9">
    <source>
        <dbReference type="EMBL" id="PFH47600.1"/>
    </source>
</evidence>
<dbReference type="PIRSF" id="PIRSF000915">
    <property type="entry name" value="PGP-type_phosphatase"/>
    <property type="match status" value="1"/>
</dbReference>
<dbReference type="GO" id="GO:0046872">
    <property type="term" value="F:metal ion binding"/>
    <property type="evidence" value="ECO:0007669"/>
    <property type="project" value="UniProtKB-KW"/>
</dbReference>
<dbReference type="GO" id="GO:0008967">
    <property type="term" value="F:phosphoglycolate phosphatase activity"/>
    <property type="evidence" value="ECO:0007669"/>
    <property type="project" value="TreeGrafter"/>
</dbReference>
<gene>
    <name evidence="9" type="ORF">AMATHDRAFT_151729</name>
</gene>
<dbReference type="AlphaFoldDB" id="A0A2A9NIR7"/>
<dbReference type="PANTHER" id="PTHR19288">
    <property type="entry name" value="4-NITROPHENYLPHOSPHATASE-RELATED"/>
    <property type="match status" value="1"/>
</dbReference>
<accession>A0A2A9NIR7</accession>
<evidence type="ECO:0000256" key="8">
    <source>
        <dbReference type="PIRSR" id="PIRSR000915-3"/>
    </source>
</evidence>
<organism evidence="9 10">
    <name type="scientific">Amanita thiersii Skay4041</name>
    <dbReference type="NCBI Taxonomy" id="703135"/>
    <lineage>
        <taxon>Eukaryota</taxon>
        <taxon>Fungi</taxon>
        <taxon>Dikarya</taxon>
        <taxon>Basidiomycota</taxon>
        <taxon>Agaricomycotina</taxon>
        <taxon>Agaricomycetes</taxon>
        <taxon>Agaricomycetidae</taxon>
        <taxon>Agaricales</taxon>
        <taxon>Pluteineae</taxon>
        <taxon>Amanitaceae</taxon>
        <taxon>Amanita</taxon>
    </lineage>
</organism>
<dbReference type="GO" id="GO:0005737">
    <property type="term" value="C:cytoplasm"/>
    <property type="evidence" value="ECO:0007669"/>
    <property type="project" value="TreeGrafter"/>
</dbReference>
<dbReference type="Pfam" id="PF13344">
    <property type="entry name" value="Hydrolase_6"/>
    <property type="match status" value="1"/>
</dbReference>
<feature type="active site" description="Proton donor" evidence="6">
    <location>
        <position position="27"/>
    </location>
</feature>
<dbReference type="Gene3D" id="3.40.50.1000">
    <property type="entry name" value="HAD superfamily/HAD-like"/>
    <property type="match status" value="2"/>
</dbReference>
<keyword evidence="8" id="KW-0460">Magnesium</keyword>
<dbReference type="FunFam" id="3.40.50.1000:FF:000039">
    <property type="entry name" value="Phosphoglycolate phosphatase"/>
    <property type="match status" value="1"/>
</dbReference>
<dbReference type="NCBIfam" id="TIGR01460">
    <property type="entry name" value="HAD-SF-IIA"/>
    <property type="match status" value="1"/>
</dbReference>
<evidence type="ECO:0000256" key="2">
    <source>
        <dbReference type="ARBA" id="ARBA00050247"/>
    </source>
</evidence>
<dbReference type="NCBIfam" id="TIGR01452">
    <property type="entry name" value="PGP_euk"/>
    <property type="match status" value="1"/>
</dbReference>
<dbReference type="InterPro" id="IPR006349">
    <property type="entry name" value="PGP_euk"/>
</dbReference>
<comment type="catalytic activity">
    <reaction evidence="2 5">
        <text>4-nitrophenyl phosphate + H2O = 4-nitrophenol + phosphate + H(+)</text>
        <dbReference type="Rhea" id="RHEA:21664"/>
        <dbReference type="ChEBI" id="CHEBI:15377"/>
        <dbReference type="ChEBI" id="CHEBI:15378"/>
        <dbReference type="ChEBI" id="CHEBI:43474"/>
        <dbReference type="ChEBI" id="CHEBI:57917"/>
        <dbReference type="ChEBI" id="CHEBI:61146"/>
        <dbReference type="EC" id="3.1.3.41"/>
    </reaction>
</comment>
<dbReference type="PANTHER" id="PTHR19288:SF46">
    <property type="entry name" value="HALOACID DEHALOGENASE-LIKE HYDROLASE DOMAIN-CONTAINING PROTEIN 2"/>
    <property type="match status" value="1"/>
</dbReference>
<evidence type="ECO:0000256" key="4">
    <source>
        <dbReference type="ARBA" id="ARBA00069197"/>
    </source>
</evidence>
<feature type="active site" description="Proton donor" evidence="6">
    <location>
        <position position="29"/>
    </location>
</feature>
<feature type="binding site" evidence="7">
    <location>
        <position position="223"/>
    </location>
    <ligand>
        <name>substrate</name>
    </ligand>
</feature>
<evidence type="ECO:0000313" key="10">
    <source>
        <dbReference type="Proteomes" id="UP000242287"/>
    </source>
</evidence>
<keyword evidence="1 5" id="KW-0378">Hydrolase</keyword>
<name>A0A2A9NIR7_9AGAR</name>
<dbReference type="InterPro" id="IPR006357">
    <property type="entry name" value="HAD-SF_hydro_IIA"/>
</dbReference>
<dbReference type="Proteomes" id="UP000242287">
    <property type="component" value="Unassembled WGS sequence"/>
</dbReference>